<proteinExistence type="predicted"/>
<reference evidence="1" key="1">
    <citation type="journal article" date="2015" name="Nature">
        <title>Complex archaea that bridge the gap between prokaryotes and eukaryotes.</title>
        <authorList>
            <person name="Spang A."/>
            <person name="Saw J.H."/>
            <person name="Jorgensen S.L."/>
            <person name="Zaremba-Niedzwiedzka K."/>
            <person name="Martijn J."/>
            <person name="Lind A.E."/>
            <person name="van Eijk R."/>
            <person name="Schleper C."/>
            <person name="Guy L."/>
            <person name="Ettema T.J."/>
        </authorList>
    </citation>
    <scope>NUCLEOTIDE SEQUENCE</scope>
</reference>
<sequence length="149" mass="17148">MQESFVLYLQYLETIKAKLPLQVFEFASNENRHNLDSAHSLHDAWLTSLTVKENRRAQRPFEPKPTIEIVLLGPLHDREIVLSYVNVSSYRVEGEPNCFNAADTLHGDVDRHEVRVSEDGLIVHEIKFSSRSSIIITCDNFACTEREYS</sequence>
<protein>
    <submittedName>
        <fullName evidence="1">Uncharacterized protein</fullName>
    </submittedName>
</protein>
<dbReference type="EMBL" id="LAZR01000025">
    <property type="protein sequence ID" value="KKO03764.1"/>
    <property type="molecule type" value="Genomic_DNA"/>
</dbReference>
<comment type="caution">
    <text evidence="1">The sequence shown here is derived from an EMBL/GenBank/DDBJ whole genome shotgun (WGS) entry which is preliminary data.</text>
</comment>
<evidence type="ECO:0000313" key="1">
    <source>
        <dbReference type="EMBL" id="KKO03764.1"/>
    </source>
</evidence>
<dbReference type="AlphaFoldDB" id="A0A0F9YHC6"/>
<gene>
    <name evidence="1" type="ORF">LCGC14_0091910</name>
</gene>
<name>A0A0F9YHC6_9ZZZZ</name>
<organism evidence="1">
    <name type="scientific">marine sediment metagenome</name>
    <dbReference type="NCBI Taxonomy" id="412755"/>
    <lineage>
        <taxon>unclassified sequences</taxon>
        <taxon>metagenomes</taxon>
        <taxon>ecological metagenomes</taxon>
    </lineage>
</organism>
<accession>A0A0F9YHC6</accession>